<dbReference type="InterPro" id="IPR019613">
    <property type="entry name" value="DUF4198"/>
</dbReference>
<keyword evidence="2" id="KW-1185">Reference proteome</keyword>
<evidence type="ECO:0000313" key="2">
    <source>
        <dbReference type="Proteomes" id="UP001652503"/>
    </source>
</evidence>
<name>A0ABT2Z5N8_9RHOB</name>
<organism evidence="1 2">
    <name type="scientific">Albidovulum sediminicola</name>
    <dbReference type="NCBI Taxonomy" id="2984331"/>
    <lineage>
        <taxon>Bacteria</taxon>
        <taxon>Pseudomonadati</taxon>
        <taxon>Pseudomonadota</taxon>
        <taxon>Alphaproteobacteria</taxon>
        <taxon>Rhodobacterales</taxon>
        <taxon>Paracoccaceae</taxon>
        <taxon>Albidovulum</taxon>
    </lineage>
</organism>
<accession>A0ABT2Z5N8</accession>
<evidence type="ECO:0000313" key="1">
    <source>
        <dbReference type="EMBL" id="MCV2866381.1"/>
    </source>
</evidence>
<dbReference type="Pfam" id="PF10670">
    <property type="entry name" value="DUF4198"/>
    <property type="match status" value="1"/>
</dbReference>
<dbReference type="EMBL" id="JAOWLA010000018">
    <property type="protein sequence ID" value="MCV2866381.1"/>
    <property type="molecule type" value="Genomic_DNA"/>
</dbReference>
<protein>
    <submittedName>
        <fullName evidence="1">DUF4198 domain-containing protein</fullName>
    </submittedName>
</protein>
<dbReference type="Proteomes" id="UP001652503">
    <property type="component" value="Unassembled WGS sequence"/>
</dbReference>
<comment type="caution">
    <text evidence="1">The sequence shown here is derived from an EMBL/GenBank/DDBJ whole genome shotgun (WGS) entry which is preliminary data.</text>
</comment>
<sequence>MRAIWIGLVANILAVTGAVGHEFWIAPESYRSDPGAEITAHLRVGQDMSGDAIPYLSRTVAGMGHWGPDSTSAIGAREGDLPAIAGVGLDAPGLHRLSVETNPAYIVFDTLTDFADYLAYEGLDAVAALHRERGLAETEIAEAYIRNARTLVQVGPAREDQRDAPTGMAFELTALGNPYLPGQSGIEVLLQWQGVAEAETQLAIFHLPLGGTAPADTVRTLTRTDAKGRARIAIDAAGTYLLNSVHMEPVEGPGSVVWQSHWASLTFAVAASR</sequence>
<gene>
    <name evidence="1" type="ORF">OE647_16815</name>
</gene>
<proteinExistence type="predicted"/>
<reference evidence="1 2" key="1">
    <citation type="submission" date="2022-10" db="EMBL/GenBank/DDBJ databases">
        <title>Defluviimonas sp. nov., isolated from ocean surface water.</title>
        <authorList>
            <person name="He W."/>
            <person name="Wang L."/>
            <person name="Zhang D.-F."/>
        </authorList>
    </citation>
    <scope>NUCLEOTIDE SEQUENCE [LARGE SCALE GENOMIC DNA]</scope>
    <source>
        <strain evidence="1 2">WL0075</strain>
    </source>
</reference>
<dbReference type="RefSeq" id="WP_263722916.1">
    <property type="nucleotide sequence ID" value="NZ_JAOWLA010000018.1"/>
</dbReference>